<dbReference type="Proteomes" id="UP000092741">
    <property type="component" value="Chromosome 1"/>
</dbReference>
<evidence type="ECO:0000313" key="1">
    <source>
        <dbReference type="EMBL" id="ANQ13495.1"/>
    </source>
</evidence>
<accession>A0AAN0Y5F4</accession>
<reference evidence="1 2" key="1">
    <citation type="submission" date="2016-07" db="EMBL/GenBank/DDBJ databases">
        <title>Developing Vibrio natriegens as a novel, fast-growing host for biotechnology.</title>
        <authorList>
            <person name="Weinstock M.T."/>
            <person name="Hesek E.D."/>
            <person name="Wilson C.M."/>
            <person name="Gibson D.G."/>
        </authorList>
    </citation>
    <scope>NUCLEOTIDE SEQUENCE [LARGE SCALE GENOMIC DNA]</scope>
    <source>
        <strain evidence="1 2">ATCC 14048</strain>
    </source>
</reference>
<dbReference type="EMBL" id="CP016345">
    <property type="protein sequence ID" value="ANQ13495.1"/>
    <property type="molecule type" value="Genomic_DNA"/>
</dbReference>
<organism evidence="1 2">
    <name type="scientific">Vibrio natriegens NBRC 15636 = ATCC 14048 = DSM 759</name>
    <dbReference type="NCBI Taxonomy" id="1219067"/>
    <lineage>
        <taxon>Bacteria</taxon>
        <taxon>Pseudomonadati</taxon>
        <taxon>Pseudomonadota</taxon>
        <taxon>Gammaproteobacteria</taxon>
        <taxon>Vibrionales</taxon>
        <taxon>Vibrionaceae</taxon>
        <taxon>Vibrio</taxon>
    </lineage>
</organism>
<proteinExistence type="predicted"/>
<evidence type="ECO:0000313" key="2">
    <source>
        <dbReference type="Proteomes" id="UP000092741"/>
    </source>
</evidence>
<sequence>MECFWTGDKYTRSSLPPQREIYHTAIFYFLLQIKVSKEKTAAYLSSESNLSQNRLLSIDTLSILLF</sequence>
<protein>
    <submittedName>
        <fullName evidence="1">Uncharacterized protein</fullName>
    </submittedName>
</protein>
<dbReference type="AlphaFoldDB" id="A0AAN0Y5F4"/>
<keyword evidence="2" id="KW-1185">Reference proteome</keyword>
<name>A0AAN0Y5F4_VIBNA</name>
<gene>
    <name evidence="1" type="ORF">BA890_12205</name>
</gene>